<evidence type="ECO:0000256" key="1">
    <source>
        <dbReference type="SAM" id="MobiDB-lite"/>
    </source>
</evidence>
<comment type="caution">
    <text evidence="2">The sequence shown here is derived from an EMBL/GenBank/DDBJ whole genome shotgun (WGS) entry which is preliminary data.</text>
</comment>
<reference evidence="2" key="1">
    <citation type="journal article" date="2023" name="Plant J.">
        <title>The genome of the king protea, Protea cynaroides.</title>
        <authorList>
            <person name="Chang J."/>
            <person name="Duong T.A."/>
            <person name="Schoeman C."/>
            <person name="Ma X."/>
            <person name="Roodt D."/>
            <person name="Barker N."/>
            <person name="Li Z."/>
            <person name="Van de Peer Y."/>
            <person name="Mizrachi E."/>
        </authorList>
    </citation>
    <scope>NUCLEOTIDE SEQUENCE</scope>
    <source>
        <tissue evidence="2">Young leaves</tissue>
    </source>
</reference>
<evidence type="ECO:0000313" key="3">
    <source>
        <dbReference type="Proteomes" id="UP001141806"/>
    </source>
</evidence>
<sequence length="687" mass="76034">MLSYGRPDVGFGMLISQRNPHDIQFSDAQRDMMAMSLPTGGPKSFNSDMEIASDLCIFRAKDYSHCISKENMDNIRKTMMKHEALFREQVQALHKLYSIQKSAMHEIRQTIDSHAQMLTFNSNNIAVHDGQLCRAAGEENHSGPSCIPTQDCREGSLILSLHPICTIKEFTGYGPTLSWTNTKGKNFPTAQTKPRLEIDLERPPEDYVEESESNIEVNSYAMQGSNTNLLEGNRNTVEVSFKERNLSVCHTDSPNLKWRDPDKDFRTLPEPIQQMHQDCLQAPESKVHGIDMNKGSSEFYSRDESFQNILNDFPCNDLPAVGRPSANEELISSPNHQAEKPVCLHQGSLVVTSQRLNSVPNSTSPEPREHTFALARGCMDLACPPTYQPPTENNYMVLTPDLNKNEEKLQKGSTVEESPPTQLIICPQASSVYKSVQYDLILKDLNNLCIPRLAPLETISVTGKQNLCSWALTSETSEDDGGNNPNCSGRGSNSIRSDVGNICNDANLSTSIIQGCSKLVGECGETVHLNKVKTDRAQLELQEVPCLSNNSTETNLSSSIPVSEANHMDRGNCSNGSPGTAASHGEPVVTGSNEEPKNESTIEEACKKAAAKILLSFASCKSWGDESSDVQIKADTTRSDVDETESDKKQNLYGERETNCDNGGIEDETVEWTISLHGRKRRKLRRP</sequence>
<dbReference type="OrthoDB" id="1928288at2759"/>
<organism evidence="2 3">
    <name type="scientific">Protea cynaroides</name>
    <dbReference type="NCBI Taxonomy" id="273540"/>
    <lineage>
        <taxon>Eukaryota</taxon>
        <taxon>Viridiplantae</taxon>
        <taxon>Streptophyta</taxon>
        <taxon>Embryophyta</taxon>
        <taxon>Tracheophyta</taxon>
        <taxon>Spermatophyta</taxon>
        <taxon>Magnoliopsida</taxon>
        <taxon>Proteales</taxon>
        <taxon>Proteaceae</taxon>
        <taxon>Protea</taxon>
    </lineage>
</organism>
<feature type="region of interest" description="Disordered" evidence="1">
    <location>
        <begin position="564"/>
        <end position="602"/>
    </location>
</feature>
<proteinExistence type="predicted"/>
<dbReference type="PANTHER" id="PTHR33167:SF7">
    <property type="entry name" value="SHUGOSHIN C-TERMINAL DOMAIN-CONTAINING PROTEIN"/>
    <property type="match status" value="1"/>
</dbReference>
<accession>A0A9Q0JU26</accession>
<dbReference type="EMBL" id="JAMYWD010000012">
    <property type="protein sequence ID" value="KAJ4951841.1"/>
    <property type="molecule type" value="Genomic_DNA"/>
</dbReference>
<evidence type="ECO:0000313" key="2">
    <source>
        <dbReference type="EMBL" id="KAJ4951841.1"/>
    </source>
</evidence>
<feature type="region of interest" description="Disordered" evidence="1">
    <location>
        <begin position="628"/>
        <end position="664"/>
    </location>
</feature>
<name>A0A9Q0JU26_9MAGN</name>
<protein>
    <submittedName>
        <fullName evidence="2">Uncharacterized protein</fullName>
    </submittedName>
</protein>
<dbReference type="Proteomes" id="UP001141806">
    <property type="component" value="Unassembled WGS sequence"/>
</dbReference>
<keyword evidence="3" id="KW-1185">Reference proteome</keyword>
<dbReference type="AlphaFoldDB" id="A0A9Q0JU26"/>
<feature type="compositionally biased region" description="Basic and acidic residues" evidence="1">
    <location>
        <begin position="635"/>
        <end position="659"/>
    </location>
</feature>
<gene>
    <name evidence="2" type="ORF">NE237_028673</name>
</gene>
<dbReference type="PANTHER" id="PTHR33167">
    <property type="entry name" value="TRANSCRIPTION FACTOR, PUTATIVE (DUF863)-RELATED"/>
    <property type="match status" value="1"/>
</dbReference>